<dbReference type="Proteomes" id="UP000728185">
    <property type="component" value="Unassembled WGS sequence"/>
</dbReference>
<evidence type="ECO:0000313" key="2">
    <source>
        <dbReference type="EMBL" id="KAA0192553.1"/>
    </source>
</evidence>
<organism evidence="2 3">
    <name type="scientific">Fasciolopsis buskii</name>
    <dbReference type="NCBI Taxonomy" id="27845"/>
    <lineage>
        <taxon>Eukaryota</taxon>
        <taxon>Metazoa</taxon>
        <taxon>Spiralia</taxon>
        <taxon>Lophotrochozoa</taxon>
        <taxon>Platyhelminthes</taxon>
        <taxon>Trematoda</taxon>
        <taxon>Digenea</taxon>
        <taxon>Plagiorchiida</taxon>
        <taxon>Echinostomata</taxon>
        <taxon>Echinostomatoidea</taxon>
        <taxon>Fasciolidae</taxon>
        <taxon>Fasciolopsis</taxon>
    </lineage>
</organism>
<accession>A0A8E0VJZ6</accession>
<protein>
    <submittedName>
        <fullName evidence="2">Uncharacterized protein</fullName>
    </submittedName>
</protein>
<evidence type="ECO:0000313" key="3">
    <source>
        <dbReference type="Proteomes" id="UP000728185"/>
    </source>
</evidence>
<sequence length="151" mass="16931">MSSEIDTVDSDDLVIGLVQIPPGKSSKELLDTSNPLVLKFLKKFFKRLGKNPGRSFSKPFPTNPELGTFSFSTKDSTSVPIPFIGKGSGGRWFLRHFPTQRLTLQQYDSTLDTELFIPMEEQPTQIEPIIPREPTSPQLITSSDEEYDGTH</sequence>
<dbReference type="OrthoDB" id="6222220at2759"/>
<name>A0A8E0VJZ6_9TREM</name>
<comment type="caution">
    <text evidence="2">The sequence shown here is derived from an EMBL/GenBank/DDBJ whole genome shotgun (WGS) entry which is preliminary data.</text>
</comment>
<dbReference type="EMBL" id="LUCM01005612">
    <property type="protein sequence ID" value="KAA0192553.1"/>
    <property type="molecule type" value="Genomic_DNA"/>
</dbReference>
<dbReference type="AlphaFoldDB" id="A0A8E0VJZ6"/>
<gene>
    <name evidence="2" type="ORF">FBUS_10250</name>
</gene>
<keyword evidence="3" id="KW-1185">Reference proteome</keyword>
<proteinExistence type="predicted"/>
<evidence type="ECO:0000256" key="1">
    <source>
        <dbReference type="SAM" id="MobiDB-lite"/>
    </source>
</evidence>
<reference evidence="2" key="1">
    <citation type="submission" date="2019-05" db="EMBL/GenBank/DDBJ databases">
        <title>Annotation for the trematode Fasciolopsis buski.</title>
        <authorList>
            <person name="Choi Y.-J."/>
        </authorList>
    </citation>
    <scope>NUCLEOTIDE SEQUENCE</scope>
    <source>
        <strain evidence="2">HT</strain>
        <tissue evidence="2">Whole worm</tissue>
    </source>
</reference>
<feature type="region of interest" description="Disordered" evidence="1">
    <location>
        <begin position="123"/>
        <end position="151"/>
    </location>
</feature>